<name>A0A0F9G2J7_9ZZZZ</name>
<evidence type="ECO:0000313" key="1">
    <source>
        <dbReference type="EMBL" id="KKL84691.1"/>
    </source>
</evidence>
<reference evidence="1" key="1">
    <citation type="journal article" date="2015" name="Nature">
        <title>Complex archaea that bridge the gap between prokaryotes and eukaryotes.</title>
        <authorList>
            <person name="Spang A."/>
            <person name="Saw J.H."/>
            <person name="Jorgensen S.L."/>
            <person name="Zaremba-Niedzwiedzka K."/>
            <person name="Martijn J."/>
            <person name="Lind A.E."/>
            <person name="van Eijk R."/>
            <person name="Schleper C."/>
            <person name="Guy L."/>
            <person name="Ettema T.J."/>
        </authorList>
    </citation>
    <scope>NUCLEOTIDE SEQUENCE</scope>
</reference>
<feature type="non-terminal residue" evidence="1">
    <location>
        <position position="1"/>
    </location>
</feature>
<proteinExistence type="predicted"/>
<comment type="caution">
    <text evidence="1">The sequence shown here is derived from an EMBL/GenBank/DDBJ whole genome shotgun (WGS) entry which is preliminary data.</text>
</comment>
<gene>
    <name evidence="1" type="ORF">LCGC14_1962170</name>
</gene>
<accession>A0A0F9G2J7</accession>
<sequence length="66" mass="7163">TFFFGWQPQIVADERVDIGSGQTDLVAILSTNIRAGQGIVTVFDVGASWVPPHQRAAVVRAQAQIR</sequence>
<protein>
    <submittedName>
        <fullName evidence="1">Uncharacterized protein</fullName>
    </submittedName>
</protein>
<dbReference type="EMBL" id="LAZR01021632">
    <property type="protein sequence ID" value="KKL84691.1"/>
    <property type="molecule type" value="Genomic_DNA"/>
</dbReference>
<organism evidence="1">
    <name type="scientific">marine sediment metagenome</name>
    <dbReference type="NCBI Taxonomy" id="412755"/>
    <lineage>
        <taxon>unclassified sequences</taxon>
        <taxon>metagenomes</taxon>
        <taxon>ecological metagenomes</taxon>
    </lineage>
</organism>
<dbReference type="AlphaFoldDB" id="A0A0F9G2J7"/>